<dbReference type="AlphaFoldDB" id="A0A9N9Q875"/>
<feature type="compositionally biased region" description="Pro residues" evidence="1">
    <location>
        <begin position="770"/>
        <end position="780"/>
    </location>
</feature>
<dbReference type="EMBL" id="CAJVRM010000244">
    <property type="protein sequence ID" value="CAG8978182.1"/>
    <property type="molecule type" value="Genomic_DNA"/>
</dbReference>
<feature type="region of interest" description="Disordered" evidence="1">
    <location>
        <begin position="716"/>
        <end position="745"/>
    </location>
</feature>
<proteinExistence type="predicted"/>
<name>A0A9N9Q875_9HELO</name>
<feature type="region of interest" description="Disordered" evidence="1">
    <location>
        <begin position="165"/>
        <end position="190"/>
    </location>
</feature>
<organism evidence="2 3">
    <name type="scientific">Hymenoscyphus albidus</name>
    <dbReference type="NCBI Taxonomy" id="595503"/>
    <lineage>
        <taxon>Eukaryota</taxon>
        <taxon>Fungi</taxon>
        <taxon>Dikarya</taxon>
        <taxon>Ascomycota</taxon>
        <taxon>Pezizomycotina</taxon>
        <taxon>Leotiomycetes</taxon>
        <taxon>Helotiales</taxon>
        <taxon>Helotiaceae</taxon>
        <taxon>Hymenoscyphus</taxon>
    </lineage>
</organism>
<gene>
    <name evidence="2" type="ORF">HYALB_00013173</name>
</gene>
<evidence type="ECO:0000256" key="1">
    <source>
        <dbReference type="SAM" id="MobiDB-lite"/>
    </source>
</evidence>
<dbReference type="OrthoDB" id="5376710at2759"/>
<feature type="region of interest" description="Disordered" evidence="1">
    <location>
        <begin position="1"/>
        <end position="48"/>
    </location>
</feature>
<feature type="compositionally biased region" description="Basic residues" evidence="1">
    <location>
        <begin position="1"/>
        <end position="11"/>
    </location>
</feature>
<feature type="compositionally biased region" description="Polar residues" evidence="1">
    <location>
        <begin position="716"/>
        <end position="731"/>
    </location>
</feature>
<protein>
    <recommendedName>
        <fullName evidence="4">BTB domain-containing protein</fullName>
    </recommendedName>
</protein>
<accession>A0A9N9Q875</accession>
<evidence type="ECO:0000313" key="2">
    <source>
        <dbReference type="EMBL" id="CAG8978182.1"/>
    </source>
</evidence>
<comment type="caution">
    <text evidence="2">The sequence shown here is derived from an EMBL/GenBank/DDBJ whole genome shotgun (WGS) entry which is preliminary data.</text>
</comment>
<reference evidence="2" key="1">
    <citation type="submission" date="2021-07" db="EMBL/GenBank/DDBJ databases">
        <authorList>
            <person name="Durling M."/>
        </authorList>
    </citation>
    <scope>NUCLEOTIDE SEQUENCE</scope>
</reference>
<keyword evidence="3" id="KW-1185">Reference proteome</keyword>
<feature type="compositionally biased region" description="Polar residues" evidence="1">
    <location>
        <begin position="35"/>
        <end position="48"/>
    </location>
</feature>
<evidence type="ECO:0008006" key="4">
    <source>
        <dbReference type="Google" id="ProtNLM"/>
    </source>
</evidence>
<dbReference type="Proteomes" id="UP000701801">
    <property type="component" value="Unassembled WGS sequence"/>
</dbReference>
<sequence>MMIRQPTRHSFHSSSASATSPKPKGIFPWSRKNRSSIGGASLPDQTPQERLMPGMELVVRKMTSAIWVQTNTRQRDHSADPIVSTPPILSEIEPTGTNTWPSPDPFSASTHDSEYIYLKERIRRWRKAPLGSDPKKVDAAWEIYKKVREECLQLCKSLLERSQNGARSQSLESSGPIDTRSSHSGSLVEVASNLDPNDQRVAAIREYISMQENMAENFRACLLATYLKNEPGASEQQMEVFLEDGTLRKSLIARWRETSIHAMKSEKLLFWEQFKIRSLNFDKLKLDLQAIAQLFDAPNIDAANPNTIVREFVISENGDTILEFGNKGPEDYPALKFRVSSHHLAESSPFFAEMLLPKPSYTRKNSTDGQFPAPPIRILNKDGTEVKVYRMPQIELNRHEALTMVLHAAHGHNTKVPRPIDFPVFVSVAEVCLKYQCTSPLELHVEHRWLPPLLTNTNACESSPEGLLLISYAFGHRELFTRMSKTAILDALDDEEIQENELWPQLVKDKIKNIRAAKLAQIHECCTKALRDYLNPPMDLSDNARRSSVGSLELTTTPRCPKRSHLCDATNLGWLMMVYNELHILPNLMDKVDFSGLPQPPRRSLKRLVNSLRLMPSAPQVDEVHSGVCDYAPSFRSAIDDIYNSITGLTLHDVTGRWGWALSKNDHGPGEPLREVIELPGDSDVTKRPSTIFSERMSIVTQDSEDLIEVVRGRSLSTGSSYSPTNTTASTLFPAPKPPPTRPQIFIPFTDHNIDIQESKILTSDKPKLTSPPPPTSPPRPADEEDDLYDVSPPFHVMSTEEANEYLYNYNSLSSSSLPPGDNQKVLLMDLERAGGKPRVSRRVFVGMEREADKARTVVVDEEKVLREEKEGVLGVGCG</sequence>
<evidence type="ECO:0000313" key="3">
    <source>
        <dbReference type="Proteomes" id="UP000701801"/>
    </source>
</evidence>
<feature type="region of interest" description="Disordered" evidence="1">
    <location>
        <begin position="760"/>
        <end position="786"/>
    </location>
</feature>